<name>A0A3G9J7E7_9FIRM</name>
<dbReference type="EMBL" id="AP019309">
    <property type="protein sequence ID" value="BBH26482.1"/>
    <property type="molecule type" value="Genomic_DNA"/>
</dbReference>
<dbReference type="Gene3D" id="3.40.630.30">
    <property type="match status" value="1"/>
</dbReference>
<dbReference type="InParanoid" id="A0A3G9J7E7"/>
<dbReference type="Pfam" id="PF00583">
    <property type="entry name" value="Acetyltransf_1"/>
    <property type="match status" value="1"/>
</dbReference>
<dbReference type="PROSITE" id="PS51186">
    <property type="entry name" value="GNAT"/>
    <property type="match status" value="1"/>
</dbReference>
<dbReference type="Proteomes" id="UP000268059">
    <property type="component" value="Chromosome"/>
</dbReference>
<reference evidence="2 3" key="1">
    <citation type="submission" date="2018-11" db="EMBL/GenBank/DDBJ databases">
        <title>Novel Erysipelotrichaceae bacterium isolated from small intestine of a swine.</title>
        <authorList>
            <person name="Kim J.S."/>
            <person name="Choe H."/>
            <person name="Lee Y.R."/>
            <person name="Kim K.M."/>
            <person name="Park D.S."/>
        </authorList>
    </citation>
    <scope>NUCLEOTIDE SEQUENCE [LARGE SCALE GENOMIC DNA]</scope>
    <source>
        <strain evidence="2 3">SG0102</strain>
    </source>
</reference>
<sequence length="97" mass="10722">MILNHIQGDGYPLVHCTKTGDASKIAVIHLLATAPKYQGQGIGRKMLEEAVAICRAENDISIRLDTLPWNVPGKKLYEGFGFKYIVDPQSVQFTFSS</sequence>
<dbReference type="InterPro" id="IPR000182">
    <property type="entry name" value="GNAT_dom"/>
</dbReference>
<dbReference type="KEGG" id="ebm:SG0102_14160"/>
<dbReference type="InterPro" id="IPR016181">
    <property type="entry name" value="Acyl_CoA_acyltransferase"/>
</dbReference>
<gene>
    <name evidence="2" type="ORF">SG0102_14160</name>
</gene>
<dbReference type="CDD" id="cd04301">
    <property type="entry name" value="NAT_SF"/>
    <property type="match status" value="1"/>
</dbReference>
<dbReference type="GO" id="GO:0016747">
    <property type="term" value="F:acyltransferase activity, transferring groups other than amino-acyl groups"/>
    <property type="evidence" value="ECO:0007669"/>
    <property type="project" value="InterPro"/>
</dbReference>
<proteinExistence type="predicted"/>
<organism evidence="2 3">
    <name type="scientific">Intestinibaculum porci</name>
    <dbReference type="NCBI Taxonomy" id="2487118"/>
    <lineage>
        <taxon>Bacteria</taxon>
        <taxon>Bacillati</taxon>
        <taxon>Bacillota</taxon>
        <taxon>Erysipelotrichia</taxon>
        <taxon>Erysipelotrichales</taxon>
        <taxon>Erysipelotrichaceae</taxon>
        <taxon>Intestinibaculum</taxon>
    </lineage>
</organism>
<dbReference type="PANTHER" id="PTHR43072:SF60">
    <property type="entry name" value="L-2,4-DIAMINOBUTYRIC ACID ACETYLTRANSFERASE"/>
    <property type="match status" value="1"/>
</dbReference>
<evidence type="ECO:0000259" key="1">
    <source>
        <dbReference type="PROSITE" id="PS51186"/>
    </source>
</evidence>
<accession>A0A3G9J7E7</accession>
<protein>
    <recommendedName>
        <fullName evidence="1">N-acetyltransferase domain-containing protein</fullName>
    </recommendedName>
</protein>
<dbReference type="PANTHER" id="PTHR43072">
    <property type="entry name" value="N-ACETYLTRANSFERASE"/>
    <property type="match status" value="1"/>
</dbReference>
<dbReference type="AlphaFoldDB" id="A0A3G9J7E7"/>
<keyword evidence="3" id="KW-1185">Reference proteome</keyword>
<evidence type="ECO:0000313" key="2">
    <source>
        <dbReference type="EMBL" id="BBH26482.1"/>
    </source>
</evidence>
<dbReference type="SUPFAM" id="SSF55729">
    <property type="entry name" value="Acyl-CoA N-acyltransferases (Nat)"/>
    <property type="match status" value="1"/>
</dbReference>
<evidence type="ECO:0000313" key="3">
    <source>
        <dbReference type="Proteomes" id="UP000268059"/>
    </source>
</evidence>
<feature type="domain" description="N-acetyltransferase" evidence="1">
    <location>
        <begin position="1"/>
        <end position="97"/>
    </location>
</feature>